<comment type="subcellular location">
    <subcellularLocation>
        <location evidence="1">Secreted</location>
    </subcellularLocation>
</comment>
<keyword evidence="5" id="KW-0732">Signal</keyword>
<comment type="similarity">
    <text evidence="2">Belongs to the plant rapid alkalinization factor (RALF) family.</text>
</comment>
<evidence type="ECO:0000256" key="3">
    <source>
        <dbReference type="ARBA" id="ARBA00022525"/>
    </source>
</evidence>
<evidence type="ECO:0000313" key="7">
    <source>
        <dbReference type="EMBL" id="PHT76666.1"/>
    </source>
</evidence>
<evidence type="ECO:0000256" key="2">
    <source>
        <dbReference type="ARBA" id="ARBA00009178"/>
    </source>
</evidence>
<dbReference type="Proteomes" id="UP000222542">
    <property type="component" value="Unassembled WGS sequence"/>
</dbReference>
<dbReference type="Pfam" id="PF05498">
    <property type="entry name" value="RALF"/>
    <property type="match status" value="1"/>
</dbReference>
<protein>
    <submittedName>
        <fullName evidence="7">Rapid alkalinization factor 23</fullName>
    </submittedName>
</protein>
<reference evidence="7 8" key="1">
    <citation type="journal article" date="2014" name="Nat. Genet.">
        <title>Genome sequence of the hot pepper provides insights into the evolution of pungency in Capsicum species.</title>
        <authorList>
            <person name="Kim S."/>
            <person name="Park M."/>
            <person name="Yeom S.I."/>
            <person name="Kim Y.M."/>
            <person name="Lee J.M."/>
            <person name="Lee H.A."/>
            <person name="Seo E."/>
            <person name="Choi J."/>
            <person name="Cheong K."/>
            <person name="Kim K.T."/>
            <person name="Jung K."/>
            <person name="Lee G.W."/>
            <person name="Oh S.K."/>
            <person name="Bae C."/>
            <person name="Kim S.B."/>
            <person name="Lee H.Y."/>
            <person name="Kim S.Y."/>
            <person name="Kim M.S."/>
            <person name="Kang B.C."/>
            <person name="Jo Y.D."/>
            <person name="Yang H.B."/>
            <person name="Jeong H.J."/>
            <person name="Kang W.H."/>
            <person name="Kwon J.K."/>
            <person name="Shin C."/>
            <person name="Lim J.Y."/>
            <person name="Park J.H."/>
            <person name="Huh J.H."/>
            <person name="Kim J.S."/>
            <person name="Kim B.D."/>
            <person name="Cohen O."/>
            <person name="Paran I."/>
            <person name="Suh M.C."/>
            <person name="Lee S.B."/>
            <person name="Kim Y.K."/>
            <person name="Shin Y."/>
            <person name="Noh S.J."/>
            <person name="Park J."/>
            <person name="Seo Y.S."/>
            <person name="Kwon S.Y."/>
            <person name="Kim H.A."/>
            <person name="Park J.M."/>
            <person name="Kim H.J."/>
            <person name="Choi S.B."/>
            <person name="Bosland P.W."/>
            <person name="Reeves G."/>
            <person name="Jo S.H."/>
            <person name="Lee B.W."/>
            <person name="Cho H.T."/>
            <person name="Choi H.S."/>
            <person name="Lee M.S."/>
            <person name="Yu Y."/>
            <person name="Do Choi Y."/>
            <person name="Park B.S."/>
            <person name="van Deynze A."/>
            <person name="Ashrafi H."/>
            <person name="Hill T."/>
            <person name="Kim W.T."/>
            <person name="Pai H.S."/>
            <person name="Ahn H.K."/>
            <person name="Yeam I."/>
            <person name="Giovannoni J.J."/>
            <person name="Rose J.K."/>
            <person name="Sorensen I."/>
            <person name="Lee S.J."/>
            <person name="Kim R.W."/>
            <person name="Choi I.Y."/>
            <person name="Choi B.S."/>
            <person name="Lim J.S."/>
            <person name="Lee Y.H."/>
            <person name="Choi D."/>
        </authorList>
    </citation>
    <scope>NUCLEOTIDE SEQUENCE [LARGE SCALE GENOMIC DNA]</scope>
    <source>
        <strain evidence="8">cv. CM334</strain>
    </source>
</reference>
<comment type="caution">
    <text evidence="7">The sequence shown here is derived from an EMBL/GenBank/DDBJ whole genome shotgun (WGS) entry which is preliminary data.</text>
</comment>
<name>A0A2G2Z3U5_CAPAN</name>
<dbReference type="AlphaFoldDB" id="A0A2G2Z3U5"/>
<dbReference type="PANTHER" id="PTHR33136">
    <property type="entry name" value="RAPID ALKALINIZATION FACTOR-LIKE"/>
    <property type="match status" value="1"/>
</dbReference>
<dbReference type="Gramene" id="PHT76666">
    <property type="protein sequence ID" value="PHT76666"/>
    <property type="gene ID" value="T459_20188"/>
</dbReference>
<reference evidence="7 8" key="2">
    <citation type="journal article" date="2017" name="Genome Biol.">
        <title>New reference genome sequences of hot pepper reveal the massive evolution of plant disease-resistance genes by retroduplication.</title>
        <authorList>
            <person name="Kim S."/>
            <person name="Park J."/>
            <person name="Yeom S.I."/>
            <person name="Kim Y.M."/>
            <person name="Seo E."/>
            <person name="Kim K.T."/>
            <person name="Kim M.S."/>
            <person name="Lee J.M."/>
            <person name="Cheong K."/>
            <person name="Shin H.S."/>
            <person name="Kim S.B."/>
            <person name="Han K."/>
            <person name="Lee J."/>
            <person name="Park M."/>
            <person name="Lee H.A."/>
            <person name="Lee H.Y."/>
            <person name="Lee Y."/>
            <person name="Oh S."/>
            <person name="Lee J.H."/>
            <person name="Choi E."/>
            <person name="Choi E."/>
            <person name="Lee S.E."/>
            <person name="Jeon J."/>
            <person name="Kim H."/>
            <person name="Choi G."/>
            <person name="Song H."/>
            <person name="Lee J."/>
            <person name="Lee S.C."/>
            <person name="Kwon J.K."/>
            <person name="Lee H.Y."/>
            <person name="Koo N."/>
            <person name="Hong Y."/>
            <person name="Kim R.W."/>
            <person name="Kang W.H."/>
            <person name="Huh J.H."/>
            <person name="Kang B.C."/>
            <person name="Yang T.J."/>
            <person name="Lee Y.H."/>
            <person name="Bennetzen J.L."/>
            <person name="Choi D."/>
        </authorList>
    </citation>
    <scope>NUCLEOTIDE SEQUENCE [LARGE SCALE GENOMIC DNA]</scope>
    <source>
        <strain evidence="8">cv. CM334</strain>
    </source>
</reference>
<keyword evidence="6" id="KW-1015">Disulfide bond</keyword>
<organism evidence="7 8">
    <name type="scientific">Capsicum annuum</name>
    <name type="common">Capsicum pepper</name>
    <dbReference type="NCBI Taxonomy" id="4072"/>
    <lineage>
        <taxon>Eukaryota</taxon>
        <taxon>Viridiplantae</taxon>
        <taxon>Streptophyta</taxon>
        <taxon>Embryophyta</taxon>
        <taxon>Tracheophyta</taxon>
        <taxon>Spermatophyta</taxon>
        <taxon>Magnoliopsida</taxon>
        <taxon>eudicotyledons</taxon>
        <taxon>Gunneridae</taxon>
        <taxon>Pentapetalae</taxon>
        <taxon>asterids</taxon>
        <taxon>lamiids</taxon>
        <taxon>Solanales</taxon>
        <taxon>Solanaceae</taxon>
        <taxon>Solanoideae</taxon>
        <taxon>Capsiceae</taxon>
        <taxon>Capsicum</taxon>
    </lineage>
</organism>
<dbReference type="GO" id="GO:0005179">
    <property type="term" value="F:hormone activity"/>
    <property type="evidence" value="ECO:0007669"/>
    <property type="project" value="UniProtKB-KW"/>
</dbReference>
<dbReference type="InterPro" id="IPR008801">
    <property type="entry name" value="RALF"/>
</dbReference>
<keyword evidence="3" id="KW-0964">Secreted</keyword>
<gene>
    <name evidence="7" type="ORF">T459_20188</name>
</gene>
<evidence type="ECO:0000313" key="8">
    <source>
        <dbReference type="Proteomes" id="UP000222542"/>
    </source>
</evidence>
<dbReference type="PANTHER" id="PTHR33136:SF95">
    <property type="entry name" value="PROTEIN RALF-LIKE 33-RELATED"/>
    <property type="match status" value="1"/>
</dbReference>
<proteinExistence type="inferred from homology"/>
<dbReference type="GO" id="GO:0005576">
    <property type="term" value="C:extracellular region"/>
    <property type="evidence" value="ECO:0007669"/>
    <property type="project" value="UniProtKB-SubCell"/>
</dbReference>
<sequence>MILIPTTSSSSSVHYYNDNKYDYYTNFGHDISSIYSETSTNNARRILPARRNRRYVSYAALSRDSIPCNVRGASYYSNNCKSGKAINPYRRGCTQITRCARSNS</sequence>
<evidence type="ECO:0000256" key="5">
    <source>
        <dbReference type="ARBA" id="ARBA00022729"/>
    </source>
</evidence>
<dbReference type="GO" id="GO:0019722">
    <property type="term" value="P:calcium-mediated signaling"/>
    <property type="evidence" value="ECO:0000318"/>
    <property type="project" value="GO_Central"/>
</dbReference>
<keyword evidence="8" id="KW-1185">Reference proteome</keyword>
<dbReference type="EMBL" id="AYRZ02000007">
    <property type="protein sequence ID" value="PHT76666.1"/>
    <property type="molecule type" value="Genomic_DNA"/>
</dbReference>
<dbReference type="STRING" id="4072.A0A2G2Z3U5"/>
<keyword evidence="4" id="KW-0372">Hormone</keyword>
<evidence type="ECO:0000256" key="6">
    <source>
        <dbReference type="ARBA" id="ARBA00023157"/>
    </source>
</evidence>
<evidence type="ECO:0000256" key="4">
    <source>
        <dbReference type="ARBA" id="ARBA00022702"/>
    </source>
</evidence>
<accession>A0A2G2Z3U5</accession>
<evidence type="ECO:0000256" key="1">
    <source>
        <dbReference type="ARBA" id="ARBA00004613"/>
    </source>
</evidence>